<evidence type="ECO:0000313" key="3">
    <source>
        <dbReference type="Proteomes" id="UP000295611"/>
    </source>
</evidence>
<organism evidence="2 3">
    <name type="scientific">Paludibacterium purpuratum</name>
    <dbReference type="NCBI Taxonomy" id="1144873"/>
    <lineage>
        <taxon>Bacteria</taxon>
        <taxon>Pseudomonadati</taxon>
        <taxon>Pseudomonadota</taxon>
        <taxon>Betaproteobacteria</taxon>
        <taxon>Neisseriales</taxon>
        <taxon>Chromobacteriaceae</taxon>
        <taxon>Paludibacterium</taxon>
    </lineage>
</organism>
<dbReference type="Pfam" id="PF05099">
    <property type="entry name" value="TerB"/>
    <property type="match status" value="1"/>
</dbReference>
<dbReference type="EMBL" id="SNZP01000015">
    <property type="protein sequence ID" value="TDR73002.1"/>
    <property type="molecule type" value="Genomic_DNA"/>
</dbReference>
<comment type="caution">
    <text evidence="2">The sequence shown here is derived from an EMBL/GenBank/DDBJ whole genome shotgun (WGS) entry which is preliminary data.</text>
</comment>
<dbReference type="AlphaFoldDB" id="A0A4R7AYK1"/>
<evidence type="ECO:0000313" key="2">
    <source>
        <dbReference type="EMBL" id="TDR73002.1"/>
    </source>
</evidence>
<gene>
    <name evidence="2" type="ORF">DFP86_11533</name>
</gene>
<feature type="domain" description="Co-chaperone DjlA N-terminal" evidence="1">
    <location>
        <begin position="11"/>
        <end position="130"/>
    </location>
</feature>
<dbReference type="OrthoDB" id="8526975at2"/>
<name>A0A4R7AYK1_9NEIS</name>
<dbReference type="Proteomes" id="UP000295611">
    <property type="component" value="Unassembled WGS sequence"/>
</dbReference>
<reference evidence="2 3" key="1">
    <citation type="submission" date="2019-03" db="EMBL/GenBank/DDBJ databases">
        <title>Genomic Encyclopedia of Type Strains, Phase III (KMG-III): the genomes of soil and plant-associated and newly described type strains.</title>
        <authorList>
            <person name="Whitman W."/>
        </authorList>
    </citation>
    <scope>NUCLEOTIDE SEQUENCE [LARGE SCALE GENOMIC DNA]</scope>
    <source>
        <strain evidence="2 3">CECT 8976</strain>
    </source>
</reference>
<dbReference type="InterPro" id="IPR007791">
    <property type="entry name" value="DjlA_N"/>
</dbReference>
<evidence type="ECO:0000259" key="1">
    <source>
        <dbReference type="Pfam" id="PF05099"/>
    </source>
</evidence>
<sequence>MRSYRVNSPQAMARFIAMFMITDGQMDERELDTLEKIMAYDLLGLSRKQFTQVLVDYCDDISDEAEQDGTIHLIDRQRIDALLEEVADRGKRLLTCALAMDVAKADGDISPPEMALLRHLMQHWDITLADIEASIVKTHRHAGSAQTQNALD</sequence>
<dbReference type="InterPro" id="IPR029024">
    <property type="entry name" value="TerB-like"/>
</dbReference>
<dbReference type="SUPFAM" id="SSF158682">
    <property type="entry name" value="TerB-like"/>
    <property type="match status" value="1"/>
</dbReference>
<dbReference type="Gene3D" id="1.10.3680.10">
    <property type="entry name" value="TerB-like"/>
    <property type="match status" value="1"/>
</dbReference>
<dbReference type="RefSeq" id="WP_133683226.1">
    <property type="nucleotide sequence ID" value="NZ_SNZP01000015.1"/>
</dbReference>
<proteinExistence type="predicted"/>
<accession>A0A4R7AYK1</accession>
<protein>
    <submittedName>
        <fullName evidence="2">Tellurite resistance protein TerB</fullName>
    </submittedName>
</protein>
<keyword evidence="3" id="KW-1185">Reference proteome</keyword>